<accession>A0A7W6Q8D0</accession>
<organism evidence="1 2">
    <name type="scientific">Rhizobium aethiopicum</name>
    <dbReference type="NCBI Taxonomy" id="1138170"/>
    <lineage>
        <taxon>Bacteria</taxon>
        <taxon>Pseudomonadati</taxon>
        <taxon>Pseudomonadota</taxon>
        <taxon>Alphaproteobacteria</taxon>
        <taxon>Hyphomicrobiales</taxon>
        <taxon>Rhizobiaceae</taxon>
        <taxon>Rhizobium/Agrobacterium group</taxon>
        <taxon>Rhizobium</taxon>
    </lineage>
</organism>
<name>A0A7W6Q8D0_9HYPH</name>
<protein>
    <submittedName>
        <fullName evidence="1">Uncharacterized protein</fullName>
    </submittedName>
</protein>
<reference evidence="1 2" key="1">
    <citation type="submission" date="2020-08" db="EMBL/GenBank/DDBJ databases">
        <title>Genomic Encyclopedia of Type Strains, Phase IV (KMG-V): Genome sequencing to study the core and pangenomes of soil and plant-associated prokaryotes.</title>
        <authorList>
            <person name="Whitman W."/>
        </authorList>
    </citation>
    <scope>NUCLEOTIDE SEQUENCE [LARGE SCALE GENOMIC DNA]</scope>
    <source>
        <strain evidence="1 2">SEMIA 4074</strain>
    </source>
</reference>
<sequence>MLKIIVKIEGCCQESLEIAPISARSAPNSRNSAGSRVILDMQTAIAHTKPRFEAPAARG</sequence>
<comment type="caution">
    <text evidence="1">The sequence shown here is derived from an EMBL/GenBank/DDBJ whole genome shotgun (WGS) entry which is preliminary data.</text>
</comment>
<dbReference type="AlphaFoldDB" id="A0A7W6Q8D0"/>
<dbReference type="Proteomes" id="UP000524492">
    <property type="component" value="Unassembled WGS sequence"/>
</dbReference>
<gene>
    <name evidence="1" type="ORF">GGD53_000606</name>
</gene>
<evidence type="ECO:0000313" key="2">
    <source>
        <dbReference type="Proteomes" id="UP000524492"/>
    </source>
</evidence>
<dbReference type="RefSeq" id="WP_184453425.1">
    <property type="nucleotide sequence ID" value="NZ_JACIFV010000001.1"/>
</dbReference>
<evidence type="ECO:0000313" key="1">
    <source>
        <dbReference type="EMBL" id="MBB4190490.1"/>
    </source>
</evidence>
<keyword evidence="2" id="KW-1185">Reference proteome</keyword>
<dbReference type="EMBL" id="JACIFV010000001">
    <property type="protein sequence ID" value="MBB4190490.1"/>
    <property type="molecule type" value="Genomic_DNA"/>
</dbReference>
<proteinExistence type="predicted"/>